<dbReference type="PANTHER" id="PTHR33602">
    <property type="entry name" value="REGULATORY PROTEIN RECX FAMILY PROTEIN"/>
    <property type="match status" value="1"/>
</dbReference>
<dbReference type="Pfam" id="PF21981">
    <property type="entry name" value="RecX_HTH3"/>
    <property type="match status" value="1"/>
</dbReference>
<feature type="compositionally biased region" description="Basic and acidic residues" evidence="6">
    <location>
        <begin position="1"/>
        <end position="17"/>
    </location>
</feature>
<evidence type="ECO:0000256" key="6">
    <source>
        <dbReference type="SAM" id="MobiDB-lite"/>
    </source>
</evidence>
<evidence type="ECO:0000256" key="5">
    <source>
        <dbReference type="HAMAP-Rule" id="MF_01114"/>
    </source>
</evidence>
<evidence type="ECO:0000256" key="3">
    <source>
        <dbReference type="ARBA" id="ARBA00018111"/>
    </source>
</evidence>
<comment type="similarity">
    <text evidence="2 5">Belongs to the RecX family.</text>
</comment>
<dbReference type="Pfam" id="PF21982">
    <property type="entry name" value="RecX_HTH1"/>
    <property type="match status" value="1"/>
</dbReference>
<dbReference type="GO" id="GO:0006282">
    <property type="term" value="P:regulation of DNA repair"/>
    <property type="evidence" value="ECO:0007669"/>
    <property type="project" value="UniProtKB-UniRule"/>
</dbReference>
<dbReference type="GO" id="GO:0005737">
    <property type="term" value="C:cytoplasm"/>
    <property type="evidence" value="ECO:0007669"/>
    <property type="project" value="UniProtKB-SubCell"/>
</dbReference>
<dbReference type="HAMAP" id="MF_01114">
    <property type="entry name" value="RecX"/>
    <property type="match status" value="1"/>
</dbReference>
<dbReference type="AlphaFoldDB" id="A0A512DGI7"/>
<dbReference type="InterPro" id="IPR036388">
    <property type="entry name" value="WH-like_DNA-bd_sf"/>
</dbReference>
<evidence type="ECO:0000259" key="7">
    <source>
        <dbReference type="Pfam" id="PF02631"/>
    </source>
</evidence>
<keyword evidence="4 5" id="KW-0963">Cytoplasm</keyword>
<evidence type="ECO:0000313" key="10">
    <source>
        <dbReference type="EMBL" id="GEO35598.1"/>
    </source>
</evidence>
<dbReference type="InterPro" id="IPR053925">
    <property type="entry name" value="RecX_HTH_3rd"/>
</dbReference>
<dbReference type="Proteomes" id="UP000321181">
    <property type="component" value="Unassembled WGS sequence"/>
</dbReference>
<evidence type="ECO:0000259" key="8">
    <source>
        <dbReference type="Pfam" id="PF21981"/>
    </source>
</evidence>
<evidence type="ECO:0000313" key="11">
    <source>
        <dbReference type="Proteomes" id="UP000321181"/>
    </source>
</evidence>
<feature type="domain" description="RecX second three-helical" evidence="7">
    <location>
        <begin position="91"/>
        <end position="132"/>
    </location>
</feature>
<dbReference type="OrthoDB" id="5244465at2"/>
<protein>
    <recommendedName>
        <fullName evidence="3 5">Regulatory protein RecX</fullName>
    </recommendedName>
</protein>
<feature type="domain" description="RecX first three-helical" evidence="9">
    <location>
        <begin position="45"/>
        <end position="83"/>
    </location>
</feature>
<dbReference type="Gene3D" id="1.10.10.10">
    <property type="entry name" value="Winged helix-like DNA-binding domain superfamily/Winged helix DNA-binding domain"/>
    <property type="match status" value="1"/>
</dbReference>
<feature type="region of interest" description="Disordered" evidence="6">
    <location>
        <begin position="196"/>
        <end position="226"/>
    </location>
</feature>
<organism evidence="10 11">
    <name type="scientific">Cellulomonas aerilata</name>
    <dbReference type="NCBI Taxonomy" id="515326"/>
    <lineage>
        <taxon>Bacteria</taxon>
        <taxon>Bacillati</taxon>
        <taxon>Actinomycetota</taxon>
        <taxon>Actinomycetes</taxon>
        <taxon>Micrococcales</taxon>
        <taxon>Cellulomonadaceae</taxon>
        <taxon>Cellulomonas</taxon>
    </lineage>
</organism>
<reference evidence="10 11" key="1">
    <citation type="submission" date="2019-07" db="EMBL/GenBank/DDBJ databases">
        <title>Whole genome shotgun sequence of Cellulomonas aerilata NBRC 106308.</title>
        <authorList>
            <person name="Hosoyama A."/>
            <person name="Uohara A."/>
            <person name="Ohji S."/>
            <person name="Ichikawa N."/>
        </authorList>
    </citation>
    <scope>NUCLEOTIDE SEQUENCE [LARGE SCALE GENOMIC DNA]</scope>
    <source>
        <strain evidence="10 11">NBRC 106308</strain>
    </source>
</reference>
<comment type="caution">
    <text evidence="10">The sequence shown here is derived from an EMBL/GenBank/DDBJ whole genome shotgun (WGS) entry which is preliminary data.</text>
</comment>
<comment type="subcellular location">
    <subcellularLocation>
        <location evidence="1 5">Cytoplasm</location>
    </subcellularLocation>
</comment>
<feature type="domain" description="RecX third three-helical" evidence="8">
    <location>
        <begin position="140"/>
        <end position="185"/>
    </location>
</feature>
<keyword evidence="11" id="KW-1185">Reference proteome</keyword>
<evidence type="ECO:0000256" key="4">
    <source>
        <dbReference type="ARBA" id="ARBA00022490"/>
    </source>
</evidence>
<gene>
    <name evidence="5" type="primary">recX</name>
    <name evidence="10" type="ORF">CAE01nite_33230</name>
</gene>
<dbReference type="InterPro" id="IPR003783">
    <property type="entry name" value="Regulatory_RecX"/>
</dbReference>
<sequence>MTGLDDGRRSGRRGERRPGRRSVATEPPGSGAAAVDTEPDPESVARAIALRLLTGAPRSRAQLAEAMARKDVPEPVAQKVLDRFTEVGLIDDAEYARILVRSRQADRGLARRALGVELRRKGIDDELAAEALSTVDGDLEERTARDLARRRLATTAGLAREVRVRRVTAMLGRKGYPGGLAHRVVREVLAELAEEGLDGGADEAPGAAGWDDDGIDVDPSVLAEDD</sequence>
<evidence type="ECO:0000256" key="1">
    <source>
        <dbReference type="ARBA" id="ARBA00004496"/>
    </source>
</evidence>
<name>A0A512DGI7_9CELL</name>
<dbReference type="InterPro" id="IPR053924">
    <property type="entry name" value="RecX_HTH_2nd"/>
</dbReference>
<dbReference type="RefSeq" id="WP_146906632.1">
    <property type="nucleotide sequence ID" value="NZ_BAAARM010000006.1"/>
</dbReference>
<dbReference type="Pfam" id="PF02631">
    <property type="entry name" value="RecX_HTH2"/>
    <property type="match status" value="1"/>
</dbReference>
<proteinExistence type="inferred from homology"/>
<evidence type="ECO:0000256" key="2">
    <source>
        <dbReference type="ARBA" id="ARBA00009695"/>
    </source>
</evidence>
<comment type="function">
    <text evidence="5">Modulates RecA activity.</text>
</comment>
<dbReference type="InterPro" id="IPR053926">
    <property type="entry name" value="RecX_HTH_1st"/>
</dbReference>
<feature type="region of interest" description="Disordered" evidence="6">
    <location>
        <begin position="1"/>
        <end position="41"/>
    </location>
</feature>
<dbReference type="PANTHER" id="PTHR33602:SF1">
    <property type="entry name" value="REGULATORY PROTEIN RECX FAMILY PROTEIN"/>
    <property type="match status" value="1"/>
</dbReference>
<accession>A0A512DGI7</accession>
<dbReference type="EMBL" id="BJYY01000021">
    <property type="protein sequence ID" value="GEO35598.1"/>
    <property type="molecule type" value="Genomic_DNA"/>
</dbReference>
<evidence type="ECO:0000259" key="9">
    <source>
        <dbReference type="Pfam" id="PF21982"/>
    </source>
</evidence>